<dbReference type="RefSeq" id="WP_066158412.1">
    <property type="nucleotide sequence ID" value="NZ_CP020814.1"/>
</dbReference>
<dbReference type="EMBL" id="CP020814">
    <property type="protein sequence ID" value="ARK28762.1"/>
    <property type="molecule type" value="Genomic_DNA"/>
</dbReference>
<sequence>MNLTELYTKQASIREECIAKFEAGQMTTEELTLLMNQSWQAGREVGKAQAETESLFREAGLHGQDQRWSSSKSRGA</sequence>
<dbReference type="STRING" id="199441.BkAM31D_02245"/>
<gene>
    <name evidence="1" type="ORF">BkAM31D_02245</name>
</gene>
<protein>
    <submittedName>
        <fullName evidence="1">Uncharacterized protein</fullName>
    </submittedName>
</protein>
<organism evidence="1 2">
    <name type="scientific">Halalkalibacter krulwichiae</name>
    <dbReference type="NCBI Taxonomy" id="199441"/>
    <lineage>
        <taxon>Bacteria</taxon>
        <taxon>Bacillati</taxon>
        <taxon>Bacillota</taxon>
        <taxon>Bacilli</taxon>
        <taxon>Bacillales</taxon>
        <taxon>Bacillaceae</taxon>
        <taxon>Halalkalibacter</taxon>
    </lineage>
</organism>
<evidence type="ECO:0000313" key="2">
    <source>
        <dbReference type="Proteomes" id="UP000193006"/>
    </source>
</evidence>
<proteinExistence type="predicted"/>
<reference evidence="1 2" key="1">
    <citation type="submission" date="2017-04" db="EMBL/GenBank/DDBJ databases">
        <title>Bacillus krulwichiae AM31D Genome sequencing and assembly.</title>
        <authorList>
            <person name="Krulwich T.A."/>
            <person name="Anastor L."/>
            <person name="Ehrlich R."/>
            <person name="Ehrlich G.D."/>
            <person name="Janto B."/>
        </authorList>
    </citation>
    <scope>NUCLEOTIDE SEQUENCE [LARGE SCALE GENOMIC DNA]</scope>
    <source>
        <strain evidence="1 2">AM31D</strain>
    </source>
</reference>
<name>A0A1X9MEB1_9BACI</name>
<evidence type="ECO:0000313" key="1">
    <source>
        <dbReference type="EMBL" id="ARK28762.1"/>
    </source>
</evidence>
<dbReference type="KEGG" id="bkw:BkAM31D_02245"/>
<dbReference type="AlphaFoldDB" id="A0A1X9MEB1"/>
<dbReference type="Proteomes" id="UP000193006">
    <property type="component" value="Chromosome"/>
</dbReference>
<accession>A0A1X9MEB1</accession>
<keyword evidence="2" id="KW-1185">Reference proteome</keyword>